<sequence length="223" mass="23590">MKIAGLCAVVLLSLAALCQAETAHSPATLASISPKKLVVNATYVIDGQNFTGAKVTTDKLYAPGMPILQADEDKVLVSYAVNSSFTANASGTVTLRACWTPKSIVDRPWRKANPVIDSGYNKQCTHVIATGLNSSKGTAEWVVAGDIGLSNMFVRAYVYNPAPAGAAYTETPVAYGDSVGFFQVQKVDSRPPALIASVAVLSCLGPAFLISYFAYDKFAKKRA</sequence>
<dbReference type="EMBL" id="JALJOR010000012">
    <property type="protein sequence ID" value="KAK9807638.1"/>
    <property type="molecule type" value="Genomic_DNA"/>
</dbReference>
<comment type="caution">
    <text evidence="3">The sequence shown here is derived from an EMBL/GenBank/DDBJ whole genome shotgun (WGS) entry which is preliminary data.</text>
</comment>
<keyword evidence="2" id="KW-0732">Signal</keyword>
<name>A0AAW1PHI1_9CHLO</name>
<organism evidence="3 4">
    <name type="scientific">[Myrmecia] bisecta</name>
    <dbReference type="NCBI Taxonomy" id="41462"/>
    <lineage>
        <taxon>Eukaryota</taxon>
        <taxon>Viridiplantae</taxon>
        <taxon>Chlorophyta</taxon>
        <taxon>core chlorophytes</taxon>
        <taxon>Trebouxiophyceae</taxon>
        <taxon>Trebouxiales</taxon>
        <taxon>Trebouxiaceae</taxon>
        <taxon>Myrmecia</taxon>
    </lineage>
</organism>
<evidence type="ECO:0000313" key="4">
    <source>
        <dbReference type="Proteomes" id="UP001489004"/>
    </source>
</evidence>
<dbReference type="PANTHER" id="PTHR34806">
    <property type="entry name" value="HIGH-AFFINITY NITRATE TRANSPORTER 3.2"/>
    <property type="match status" value="1"/>
</dbReference>
<keyword evidence="1" id="KW-0472">Membrane</keyword>
<proteinExistence type="predicted"/>
<gene>
    <name evidence="3" type="ORF">WJX72_005091</name>
</gene>
<dbReference type="Pfam" id="PF16974">
    <property type="entry name" value="NAR2"/>
    <property type="match status" value="1"/>
</dbReference>
<evidence type="ECO:0000313" key="3">
    <source>
        <dbReference type="EMBL" id="KAK9807638.1"/>
    </source>
</evidence>
<keyword evidence="1" id="KW-1133">Transmembrane helix</keyword>
<evidence type="ECO:0008006" key="5">
    <source>
        <dbReference type="Google" id="ProtNLM"/>
    </source>
</evidence>
<dbReference type="GO" id="GO:0005886">
    <property type="term" value="C:plasma membrane"/>
    <property type="evidence" value="ECO:0007669"/>
    <property type="project" value="TreeGrafter"/>
</dbReference>
<feature type="transmembrane region" description="Helical" evidence="1">
    <location>
        <begin position="193"/>
        <end position="215"/>
    </location>
</feature>
<dbReference type="PANTHER" id="PTHR34806:SF1">
    <property type="entry name" value="HIGH-AFFINITY NITRATE TRANSPORTER 3.1"/>
    <property type="match status" value="1"/>
</dbReference>
<dbReference type="GO" id="GO:0015112">
    <property type="term" value="F:nitrate transmembrane transporter activity"/>
    <property type="evidence" value="ECO:0007669"/>
    <property type="project" value="TreeGrafter"/>
</dbReference>
<reference evidence="3 4" key="1">
    <citation type="journal article" date="2024" name="Nat. Commun.">
        <title>Phylogenomics reveals the evolutionary origins of lichenization in chlorophyte algae.</title>
        <authorList>
            <person name="Puginier C."/>
            <person name="Libourel C."/>
            <person name="Otte J."/>
            <person name="Skaloud P."/>
            <person name="Haon M."/>
            <person name="Grisel S."/>
            <person name="Petersen M."/>
            <person name="Berrin J.G."/>
            <person name="Delaux P.M."/>
            <person name="Dal Grande F."/>
            <person name="Keller J."/>
        </authorList>
    </citation>
    <scope>NUCLEOTIDE SEQUENCE [LARGE SCALE GENOMIC DNA]</scope>
    <source>
        <strain evidence="3 4">SAG 2043</strain>
    </source>
</reference>
<keyword evidence="1" id="KW-0812">Transmembrane</keyword>
<dbReference type="GO" id="GO:0010167">
    <property type="term" value="P:response to nitrate"/>
    <property type="evidence" value="ECO:0007669"/>
    <property type="project" value="InterPro"/>
</dbReference>
<evidence type="ECO:0000256" key="1">
    <source>
        <dbReference type="SAM" id="Phobius"/>
    </source>
</evidence>
<evidence type="ECO:0000256" key="2">
    <source>
        <dbReference type="SAM" id="SignalP"/>
    </source>
</evidence>
<dbReference type="InterPro" id="IPR016605">
    <property type="entry name" value="Transptr_NO3_Nar2"/>
</dbReference>
<dbReference type="AlphaFoldDB" id="A0AAW1PHI1"/>
<feature type="signal peptide" evidence="2">
    <location>
        <begin position="1"/>
        <end position="20"/>
    </location>
</feature>
<keyword evidence="4" id="KW-1185">Reference proteome</keyword>
<feature type="chain" id="PRO_5043878444" description="High-affinity nitrate transporter" evidence="2">
    <location>
        <begin position="21"/>
        <end position="223"/>
    </location>
</feature>
<dbReference type="Proteomes" id="UP001489004">
    <property type="component" value="Unassembled WGS sequence"/>
</dbReference>
<accession>A0AAW1PHI1</accession>
<protein>
    <recommendedName>
        <fullName evidence="5">High-affinity nitrate transporter</fullName>
    </recommendedName>
</protein>